<comment type="caution">
    <text evidence="2">The sequence shown here is derived from an EMBL/GenBank/DDBJ whole genome shotgun (WGS) entry which is preliminary data.</text>
</comment>
<name>A0AAD7ADB2_9AGAR</name>
<dbReference type="Proteomes" id="UP001218218">
    <property type="component" value="Unassembled WGS sequence"/>
</dbReference>
<evidence type="ECO:0000313" key="3">
    <source>
        <dbReference type="Proteomes" id="UP001218218"/>
    </source>
</evidence>
<protein>
    <recommendedName>
        <fullName evidence="1">BTB domain-containing protein</fullName>
    </recommendedName>
</protein>
<feature type="domain" description="BTB" evidence="1">
    <location>
        <begin position="11"/>
        <end position="47"/>
    </location>
</feature>
<accession>A0AAD7ADB2</accession>
<evidence type="ECO:0000259" key="1">
    <source>
        <dbReference type="PROSITE" id="PS50097"/>
    </source>
</evidence>
<dbReference type="InterPro" id="IPR000210">
    <property type="entry name" value="BTB/POZ_dom"/>
</dbReference>
<gene>
    <name evidence="2" type="ORF">DFH08DRAFT_933480</name>
</gene>
<organism evidence="2 3">
    <name type="scientific">Mycena albidolilacea</name>
    <dbReference type="NCBI Taxonomy" id="1033008"/>
    <lineage>
        <taxon>Eukaryota</taxon>
        <taxon>Fungi</taxon>
        <taxon>Dikarya</taxon>
        <taxon>Basidiomycota</taxon>
        <taxon>Agaricomycotina</taxon>
        <taxon>Agaricomycetes</taxon>
        <taxon>Agaricomycetidae</taxon>
        <taxon>Agaricales</taxon>
        <taxon>Marasmiineae</taxon>
        <taxon>Mycenaceae</taxon>
        <taxon>Mycena</taxon>
    </lineage>
</organism>
<proteinExistence type="predicted"/>
<reference evidence="2" key="1">
    <citation type="submission" date="2023-03" db="EMBL/GenBank/DDBJ databases">
        <title>Massive genome expansion in bonnet fungi (Mycena s.s.) driven by repeated elements and novel gene families across ecological guilds.</title>
        <authorList>
            <consortium name="Lawrence Berkeley National Laboratory"/>
            <person name="Harder C.B."/>
            <person name="Miyauchi S."/>
            <person name="Viragh M."/>
            <person name="Kuo A."/>
            <person name="Thoen E."/>
            <person name="Andreopoulos B."/>
            <person name="Lu D."/>
            <person name="Skrede I."/>
            <person name="Drula E."/>
            <person name="Henrissat B."/>
            <person name="Morin E."/>
            <person name="Kohler A."/>
            <person name="Barry K."/>
            <person name="LaButti K."/>
            <person name="Morin E."/>
            <person name="Salamov A."/>
            <person name="Lipzen A."/>
            <person name="Mereny Z."/>
            <person name="Hegedus B."/>
            <person name="Baldrian P."/>
            <person name="Stursova M."/>
            <person name="Weitz H."/>
            <person name="Taylor A."/>
            <person name="Grigoriev I.V."/>
            <person name="Nagy L.G."/>
            <person name="Martin F."/>
            <person name="Kauserud H."/>
        </authorList>
    </citation>
    <scope>NUCLEOTIDE SEQUENCE</scope>
    <source>
        <strain evidence="2">CBHHK002</strain>
    </source>
</reference>
<evidence type="ECO:0000313" key="2">
    <source>
        <dbReference type="EMBL" id="KAJ7355633.1"/>
    </source>
</evidence>
<dbReference type="EMBL" id="JARIHO010000009">
    <property type="protein sequence ID" value="KAJ7355633.1"/>
    <property type="molecule type" value="Genomic_DNA"/>
</dbReference>
<keyword evidence="3" id="KW-1185">Reference proteome</keyword>
<dbReference type="AlphaFoldDB" id="A0AAD7ADB2"/>
<dbReference type="PROSITE" id="PS50097">
    <property type="entry name" value="BTB"/>
    <property type="match status" value="1"/>
</dbReference>
<sequence length="331" mass="37239">MSYPRIWFDDGDIVLSASTGYGQSASFLVHQHVLSAHSPTFSAIFNNFSAVRRHNTDGTHDARLLQVDDRAEDLAKPAFRTGHAHRNRRPRRAPSALQKIPNIQSGSKDHYPAQIGVAHVPLDIRRTRNTHTKHKHRPRQRPRRQIAGQYLDDLFPEPASIIRLAREFNIPELLPAAFYALSLISPSADYAALHARLRPDRATAQLARGGRSARWALLAPADLLSLAKGQDQLRSHKTLTRAFETHAHAPACSAGWDVLLGALRELLERMNDVLGALTYLRLYVADQEKAGTARICPSCVKEVYNMIDALRLRIWRNLPWWFGVPEVEFAA</sequence>